<evidence type="ECO:0000256" key="1">
    <source>
        <dbReference type="ARBA" id="ARBA00022737"/>
    </source>
</evidence>
<dbReference type="Proteomes" id="UP000688137">
    <property type="component" value="Unassembled WGS sequence"/>
</dbReference>
<dbReference type="Pfam" id="PF12796">
    <property type="entry name" value="Ank_2"/>
    <property type="match status" value="1"/>
</dbReference>
<dbReference type="PANTHER" id="PTHR24171">
    <property type="entry name" value="ANKYRIN REPEAT DOMAIN-CONTAINING PROTEIN 39-RELATED"/>
    <property type="match status" value="1"/>
</dbReference>
<proteinExistence type="predicted"/>
<dbReference type="SMART" id="SM00248">
    <property type="entry name" value="ANK"/>
    <property type="match status" value="2"/>
</dbReference>
<dbReference type="GO" id="GO:0004842">
    <property type="term" value="F:ubiquitin-protein transferase activity"/>
    <property type="evidence" value="ECO:0007669"/>
    <property type="project" value="TreeGrafter"/>
</dbReference>
<evidence type="ECO:0000256" key="2">
    <source>
        <dbReference type="ARBA" id="ARBA00023043"/>
    </source>
</evidence>
<protein>
    <submittedName>
        <fullName evidence="4">Uncharacterized protein</fullName>
    </submittedName>
</protein>
<dbReference type="PROSITE" id="PS50088">
    <property type="entry name" value="ANK_REPEAT"/>
    <property type="match status" value="2"/>
</dbReference>
<reference evidence="4" key="1">
    <citation type="submission" date="2021-01" db="EMBL/GenBank/DDBJ databases">
        <authorList>
            <consortium name="Genoscope - CEA"/>
            <person name="William W."/>
        </authorList>
    </citation>
    <scope>NUCLEOTIDE SEQUENCE</scope>
</reference>
<accession>A0A8S1L0L1</accession>
<dbReference type="PROSITE" id="PS50297">
    <property type="entry name" value="ANK_REP_REGION"/>
    <property type="match status" value="2"/>
</dbReference>
<feature type="repeat" description="ANK" evidence="3">
    <location>
        <begin position="732"/>
        <end position="764"/>
    </location>
</feature>
<name>A0A8S1L0L1_PARPR</name>
<organism evidence="4 5">
    <name type="scientific">Paramecium primaurelia</name>
    <dbReference type="NCBI Taxonomy" id="5886"/>
    <lineage>
        <taxon>Eukaryota</taxon>
        <taxon>Sar</taxon>
        <taxon>Alveolata</taxon>
        <taxon>Ciliophora</taxon>
        <taxon>Intramacronucleata</taxon>
        <taxon>Oligohymenophorea</taxon>
        <taxon>Peniculida</taxon>
        <taxon>Parameciidae</taxon>
        <taxon>Paramecium</taxon>
    </lineage>
</organism>
<comment type="caution">
    <text evidence="4">The sequence shown here is derived from an EMBL/GenBank/DDBJ whole genome shotgun (WGS) entry which is preliminary data.</text>
</comment>
<keyword evidence="5" id="KW-1185">Reference proteome</keyword>
<feature type="repeat" description="ANK" evidence="3">
    <location>
        <begin position="765"/>
        <end position="797"/>
    </location>
</feature>
<dbReference type="InterPro" id="IPR002110">
    <property type="entry name" value="Ankyrin_rpt"/>
</dbReference>
<dbReference type="GO" id="GO:0085020">
    <property type="term" value="P:protein K6-linked ubiquitination"/>
    <property type="evidence" value="ECO:0007669"/>
    <property type="project" value="TreeGrafter"/>
</dbReference>
<evidence type="ECO:0000256" key="3">
    <source>
        <dbReference type="PROSITE-ProRule" id="PRU00023"/>
    </source>
</evidence>
<sequence length="860" mass="101110">MKPRNYSFKQETTQSEFANLMTKQQIQNRFTQISKQPLTRSTSRTHSLYVKQTQIQNMCTIFEKLINKSNQGKPLKQKYQNICSDFGIDFNILQQFTKLEEKQNYIIRCTVDEISNQFDRIIQKYDSTKSNIQNIDDKLDLYGWLKVKSQYKAILKRLKFALVQMIQNSPRVFFEKQCKNDNSELNNINQQTKFNLKNFDIQQPDVYFEWNKAVEAQFISMNKNYIQKGYETMKKQLANGTQTSKRGIILDKCEQTGNYITKEELQYIASTSFLINKNVDKEFIQRAINSLQNEIKQQIELNISEQILEDYYTLKENQMKKRQQYFEEQNVIKRKQIADKTINYKKKQYLSKDSLQMKVVKSKFVQYLIQAQKKKFIKEAIEIKKQSILRRLQKSGNPLANIYVQKFKEIMQNVVKRYRQKKGNQIVSQQNFFERNAQKQMIKPLFIKDGEEMPLEQVKHKFHPPSKLLISAQEDKQNQIQKEKLIKQSQNFRLAIRNYNIQKSEFLQFYSGGPQSRRRFQSQQLKFMNQIESKELPIQQGWVSEEIEIQAANKIKMAIKRYLYKKKVSNILGQKAVLKNRDIEIKIQKCLKAKRFFEELSHELSKRQTEKLKDLSVFSPPKLPLDQIQKSIFIPYSTPSSPQTQRLSQQKTLDISLASSRIVKQSLHQKQELKNESLKQSLINKVTKIRISGETKIKSRKLIQAAKMKSVTIAESAGFIYVKADTQQYDQYGNTPLYYSAKFGDIHMTKLLLKAGADVNQKCSNDNTPLHMAFQSGNKQIIIDFLNKGGDLNLINKDNCTPLAFGSLDLLKQLNLQDYIATINPNLQRRTDNQQLLHQKIISQNYQIDDELLLELKMRI</sequence>
<keyword evidence="1" id="KW-0677">Repeat</keyword>
<dbReference type="PANTHER" id="PTHR24171:SF8">
    <property type="entry name" value="BRCA1-ASSOCIATED RING DOMAIN PROTEIN 1"/>
    <property type="match status" value="1"/>
</dbReference>
<keyword evidence="2 3" id="KW-0040">ANK repeat</keyword>
<evidence type="ECO:0000313" key="5">
    <source>
        <dbReference type="Proteomes" id="UP000688137"/>
    </source>
</evidence>
<evidence type="ECO:0000313" key="4">
    <source>
        <dbReference type="EMBL" id="CAD8058933.1"/>
    </source>
</evidence>
<gene>
    <name evidence="4" type="ORF">PPRIM_AZ9-3.1.T0280113</name>
</gene>
<dbReference type="AlphaFoldDB" id="A0A8S1L0L1"/>
<dbReference type="EMBL" id="CAJJDM010000027">
    <property type="protein sequence ID" value="CAD8058933.1"/>
    <property type="molecule type" value="Genomic_DNA"/>
</dbReference>
<dbReference type="OMA" id="QNFFERN"/>